<proteinExistence type="predicted"/>
<dbReference type="EMBL" id="JBFSSG010000163">
    <property type="protein sequence ID" value="MEZ8724648.1"/>
    <property type="molecule type" value="Genomic_DNA"/>
</dbReference>
<evidence type="ECO:0000313" key="2">
    <source>
        <dbReference type="Proteomes" id="UP001570071"/>
    </source>
</evidence>
<comment type="caution">
    <text evidence="1">The sequence shown here is derived from an EMBL/GenBank/DDBJ whole genome shotgun (WGS) entry which is preliminary data.</text>
</comment>
<name>A0ABV4N5W2_9VIBR</name>
<reference evidence="1 2" key="1">
    <citation type="journal article" date="2024" name="ISME J.">
        <title>Tailless and filamentous prophages are predominant in marine Vibrio.</title>
        <authorList>
            <person name="Steensen K."/>
            <person name="Seneca J."/>
            <person name="Bartlau N."/>
            <person name="Yu X.A."/>
            <person name="Hussain F.A."/>
            <person name="Polz M.F."/>
        </authorList>
    </citation>
    <scope>NUCLEOTIDE SEQUENCE [LARGE SCALE GENOMIC DNA]</scope>
    <source>
        <strain evidence="1 2">10N.239.312.F12</strain>
    </source>
</reference>
<accession>A0ABV4N5W2</accession>
<evidence type="ECO:0000313" key="1">
    <source>
        <dbReference type="EMBL" id="MEZ8724648.1"/>
    </source>
</evidence>
<organism evidence="1 2">
    <name type="scientific">Vibrio pomeroyi</name>
    <dbReference type="NCBI Taxonomy" id="198832"/>
    <lineage>
        <taxon>Bacteria</taxon>
        <taxon>Pseudomonadati</taxon>
        <taxon>Pseudomonadota</taxon>
        <taxon>Gammaproteobacteria</taxon>
        <taxon>Vibrionales</taxon>
        <taxon>Vibrionaceae</taxon>
        <taxon>Vibrio</taxon>
    </lineage>
</organism>
<gene>
    <name evidence="1" type="ORF">AB6D66_26755</name>
</gene>
<sequence length="199" mass="22168">MDIQSKVAASGVRAVINKGVDFLRKRRIDSLLDKLESGQIDIDDPKVQTDSFISTLINTADSLQKASGHKKIAILTELFLSGVQSDSVNSRTDEFNELLSSIADLSERELITLAICGDCLIYSHSGIDGRQVVETSGKLYEKVSEKLSKTQEESISLVAGLQRTGFIVPLNQPQQYPLYMLSQKYRDLMSYIHLQNELQ</sequence>
<dbReference type="RefSeq" id="WP_372127061.1">
    <property type="nucleotide sequence ID" value="NZ_JBFSSG010000163.1"/>
</dbReference>
<protein>
    <submittedName>
        <fullName evidence="1">Uncharacterized protein</fullName>
    </submittedName>
</protein>
<keyword evidence="2" id="KW-1185">Reference proteome</keyword>
<dbReference type="Proteomes" id="UP001570071">
    <property type="component" value="Unassembled WGS sequence"/>
</dbReference>